<feature type="compositionally biased region" description="Basic residues" evidence="7">
    <location>
        <begin position="1"/>
        <end position="16"/>
    </location>
</feature>
<feature type="compositionally biased region" description="Basic residues" evidence="7">
    <location>
        <begin position="84"/>
        <end position="97"/>
    </location>
</feature>
<keyword evidence="3 5" id="KW-0863">Zinc-finger</keyword>
<comment type="catalytic activity">
    <reaction evidence="6">
        <text>Thiol-dependent hydrolysis of ester, thioester, amide, peptide and isopeptide bonds formed by the C-terminal Gly of ubiquitin (a 76-residue protein attached to proteins as an intracellular targeting signal).</text>
        <dbReference type="EC" id="3.4.19.12"/>
    </reaction>
</comment>
<feature type="domain" description="USP" evidence="8">
    <location>
        <begin position="226"/>
        <end position="970"/>
    </location>
</feature>
<keyword evidence="6" id="KW-0833">Ubl conjugation pathway</keyword>
<evidence type="ECO:0000256" key="7">
    <source>
        <dbReference type="SAM" id="MobiDB-lite"/>
    </source>
</evidence>
<dbReference type="InterPro" id="IPR001607">
    <property type="entry name" value="Znf_UBP"/>
</dbReference>
<keyword evidence="6" id="KW-0788">Thiol protease</keyword>
<keyword evidence="2" id="KW-0479">Metal-binding</keyword>
<feature type="region of interest" description="Disordered" evidence="7">
    <location>
        <begin position="671"/>
        <end position="692"/>
    </location>
</feature>
<dbReference type="GO" id="GO:0005829">
    <property type="term" value="C:cytosol"/>
    <property type="evidence" value="ECO:0007669"/>
    <property type="project" value="TreeGrafter"/>
</dbReference>
<feature type="compositionally biased region" description="Basic and acidic residues" evidence="7">
    <location>
        <begin position="517"/>
        <end position="527"/>
    </location>
</feature>
<dbReference type="SUPFAM" id="SSF54001">
    <property type="entry name" value="Cysteine proteinases"/>
    <property type="match status" value="1"/>
</dbReference>
<sequence length="970" mass="107996">MGKKIKKKGRSAHKERRSTSGPNRSASEHSNPSADAALAEDLSVKDGKSCNHIDKSIDFDKIAWKIDSTLKCEDCRDNAGTGRRAGKGKVKQNRKREIRPDDSSPKSMWVCLQCGHVACGGPAGDKVPKSHALQHMRHSRHPCVIQFDSSLLCWCFSCNSLAPVHSDGMNEETDDSLSKIHNLIKEHLHKFGQVDVEDDYVGSSLESKNPGMVESSVSDITGYKVQGLINLGNTCFFNSIMQNILSMKILRNYFLNLNSSVGPLSMALKKLFYETRPEVDSKSCLNPKNFFGCICSKAPQFRGYQQQDSHELLRYLLDGLYTEELTSRNLASSHDEEVSSKLGPTFVDLVFGGQISSTVCCMDCGHTSIVYEPFLDLSLPLPTKKPPSKKAPISRSKRAKFPLKEGIKGRKFEERKKNDVVTSLSSEVESEPVRIPVEPPELSRTLNASGTHTDNVVTVADPCDFSWMDYCGDDISSDANSVFQCSDVEVTQACDEGQTSKGENTFESSVDVSSLNKKSEVKPESNSEKSIGLDVPTHSQDSEVLLLSHKEEHGDKGMGVIEGENSSKNLVSGSEEIEDFDGFGDLFNEPEVTSHTTVRSKSFEEVEMALLAENSSESNQDEVDDTNSEVTIDSCLAFFTKPEILSDEHAWYCEGCSKILKGQKKRVRERIQQSSYENVHKTSLKSQPDMLGNGDENLPCKSDKDLSHSAIPQGLENGPVACNLNNFQGKDESSVTCDLGGERNDRVLDCSESLANGLGDHHEASRSDDDVFGLNNFKKVHQTSLLVAESSNAYFRNLNDQESSIEVHKTWKEDSQLCDRGEESDGSVGEEVDSESMKVKRDASKRILISKAPHILTIHLKRFGQDARGRLSKISGHVSFRETLNLRPYMDPRFKEDEKCWYHLVGVVEHQGTMRGGHYVAYVRGERNKRQSENDILNSVWFYASDAFVREVSFTEVLQSEAYILFYEKV</sequence>
<gene>
    <name evidence="10" type="ORF">H6P81_011828</name>
</gene>
<proteinExistence type="inferred from homology"/>
<keyword evidence="6" id="KW-0378">Hydrolase</keyword>
<evidence type="ECO:0000256" key="5">
    <source>
        <dbReference type="PROSITE-ProRule" id="PRU00502"/>
    </source>
</evidence>
<dbReference type="PROSITE" id="PS00973">
    <property type="entry name" value="USP_2"/>
    <property type="match status" value="1"/>
</dbReference>
<evidence type="ECO:0000259" key="8">
    <source>
        <dbReference type="PROSITE" id="PS50235"/>
    </source>
</evidence>
<dbReference type="GO" id="GO:0005634">
    <property type="term" value="C:nucleus"/>
    <property type="evidence" value="ECO:0007669"/>
    <property type="project" value="TreeGrafter"/>
</dbReference>
<dbReference type="Proteomes" id="UP000825729">
    <property type="component" value="Unassembled WGS sequence"/>
</dbReference>
<dbReference type="SUPFAM" id="SSF57850">
    <property type="entry name" value="RING/U-box"/>
    <property type="match status" value="1"/>
</dbReference>
<keyword evidence="11" id="KW-1185">Reference proteome</keyword>
<dbReference type="EMBL" id="JAINDJ010000005">
    <property type="protein sequence ID" value="KAG9445700.1"/>
    <property type="molecule type" value="Genomic_DNA"/>
</dbReference>
<dbReference type="PANTHER" id="PTHR24006:SF781">
    <property type="entry name" value="LD34905P"/>
    <property type="match status" value="1"/>
</dbReference>
<evidence type="ECO:0000259" key="9">
    <source>
        <dbReference type="PROSITE" id="PS50271"/>
    </source>
</evidence>
<dbReference type="Pfam" id="PF00443">
    <property type="entry name" value="UCH"/>
    <property type="match status" value="1"/>
</dbReference>
<evidence type="ECO:0000313" key="10">
    <source>
        <dbReference type="EMBL" id="KAG9445700.1"/>
    </source>
</evidence>
<dbReference type="GO" id="GO:0016579">
    <property type="term" value="P:protein deubiquitination"/>
    <property type="evidence" value="ECO:0007669"/>
    <property type="project" value="InterPro"/>
</dbReference>
<dbReference type="InterPro" id="IPR013083">
    <property type="entry name" value="Znf_RING/FYVE/PHD"/>
</dbReference>
<dbReference type="GO" id="GO:0006508">
    <property type="term" value="P:proteolysis"/>
    <property type="evidence" value="ECO:0007669"/>
    <property type="project" value="UniProtKB-KW"/>
</dbReference>
<evidence type="ECO:0000256" key="4">
    <source>
        <dbReference type="ARBA" id="ARBA00022833"/>
    </source>
</evidence>
<dbReference type="InterPro" id="IPR050164">
    <property type="entry name" value="Peptidase_C19"/>
</dbReference>
<dbReference type="EC" id="3.4.19.12" evidence="6"/>
<feature type="compositionally biased region" description="Polar residues" evidence="7">
    <location>
        <begin position="19"/>
        <end position="33"/>
    </location>
</feature>
<dbReference type="GO" id="GO:0004843">
    <property type="term" value="F:cysteine-type deubiquitinase activity"/>
    <property type="evidence" value="ECO:0007669"/>
    <property type="project" value="UniProtKB-UniRule"/>
</dbReference>
<reference evidence="10 11" key="1">
    <citation type="submission" date="2021-07" db="EMBL/GenBank/DDBJ databases">
        <title>The Aristolochia fimbriata genome: insights into angiosperm evolution, floral development and chemical biosynthesis.</title>
        <authorList>
            <person name="Jiao Y."/>
        </authorList>
    </citation>
    <scope>NUCLEOTIDE SEQUENCE [LARGE SCALE GENOMIC DNA]</scope>
    <source>
        <strain evidence="10">IBCAS-2021</strain>
        <tissue evidence="10">Leaf</tissue>
    </source>
</reference>
<dbReference type="Gene3D" id="3.30.40.10">
    <property type="entry name" value="Zinc/RING finger domain, C3HC4 (zinc finger)"/>
    <property type="match status" value="1"/>
</dbReference>
<protein>
    <recommendedName>
        <fullName evidence="6">Ubiquitin carboxyl-terminal hydrolase</fullName>
        <ecNumber evidence="6">3.4.19.12</ecNumber>
    </recommendedName>
</protein>
<evidence type="ECO:0000256" key="2">
    <source>
        <dbReference type="ARBA" id="ARBA00022723"/>
    </source>
</evidence>
<dbReference type="PROSITE" id="PS50235">
    <property type="entry name" value="USP_3"/>
    <property type="match status" value="1"/>
</dbReference>
<dbReference type="InterPro" id="IPR038765">
    <property type="entry name" value="Papain-like_cys_pep_sf"/>
</dbReference>
<feature type="region of interest" description="Disordered" evidence="7">
    <location>
        <begin position="1"/>
        <end position="40"/>
    </location>
</feature>
<evidence type="ECO:0000313" key="11">
    <source>
        <dbReference type="Proteomes" id="UP000825729"/>
    </source>
</evidence>
<comment type="function">
    <text evidence="6">Recognizes and hydrolyzes the peptide bond at the C-terminal Gly of ubiquitin. Involved in the processing of poly-ubiquitin precursors as well as that of ubiquitinated proteins.</text>
</comment>
<dbReference type="Gene3D" id="3.90.70.10">
    <property type="entry name" value="Cysteine proteinases"/>
    <property type="match status" value="2"/>
</dbReference>
<dbReference type="PANTHER" id="PTHR24006">
    <property type="entry name" value="UBIQUITIN CARBOXYL-TERMINAL HYDROLASE"/>
    <property type="match status" value="1"/>
</dbReference>
<feature type="domain" description="UBP-type" evidence="9">
    <location>
        <begin position="48"/>
        <end position="187"/>
    </location>
</feature>
<evidence type="ECO:0000256" key="6">
    <source>
        <dbReference type="RuleBase" id="RU366025"/>
    </source>
</evidence>
<evidence type="ECO:0000256" key="1">
    <source>
        <dbReference type="ARBA" id="ARBA00009085"/>
    </source>
</evidence>
<dbReference type="AlphaFoldDB" id="A0AAV7EA21"/>
<evidence type="ECO:0000256" key="3">
    <source>
        <dbReference type="ARBA" id="ARBA00022771"/>
    </source>
</evidence>
<accession>A0AAV7EA21</accession>
<dbReference type="PROSITE" id="PS50271">
    <property type="entry name" value="ZF_UBP"/>
    <property type="match status" value="1"/>
</dbReference>
<dbReference type="InterPro" id="IPR018200">
    <property type="entry name" value="USP_CS"/>
</dbReference>
<dbReference type="InterPro" id="IPR028889">
    <property type="entry name" value="USP"/>
</dbReference>
<comment type="caution">
    <text evidence="10">The sequence shown here is derived from an EMBL/GenBank/DDBJ whole genome shotgun (WGS) entry which is preliminary data.</text>
</comment>
<dbReference type="PROSITE" id="PS00972">
    <property type="entry name" value="USP_1"/>
    <property type="match status" value="1"/>
</dbReference>
<organism evidence="10 11">
    <name type="scientific">Aristolochia fimbriata</name>
    <name type="common">White veined hardy Dutchman's pipe vine</name>
    <dbReference type="NCBI Taxonomy" id="158543"/>
    <lineage>
        <taxon>Eukaryota</taxon>
        <taxon>Viridiplantae</taxon>
        <taxon>Streptophyta</taxon>
        <taxon>Embryophyta</taxon>
        <taxon>Tracheophyta</taxon>
        <taxon>Spermatophyta</taxon>
        <taxon>Magnoliopsida</taxon>
        <taxon>Magnoliidae</taxon>
        <taxon>Piperales</taxon>
        <taxon>Aristolochiaceae</taxon>
        <taxon>Aristolochia</taxon>
    </lineage>
</organism>
<feature type="region of interest" description="Disordered" evidence="7">
    <location>
        <begin position="498"/>
        <end position="537"/>
    </location>
</feature>
<dbReference type="SMART" id="SM00290">
    <property type="entry name" value="ZnF_UBP"/>
    <property type="match status" value="1"/>
</dbReference>
<keyword evidence="6" id="KW-0645">Protease</keyword>
<feature type="compositionally biased region" description="Polar residues" evidence="7">
    <location>
        <begin position="498"/>
        <end position="516"/>
    </location>
</feature>
<dbReference type="GO" id="GO:0008270">
    <property type="term" value="F:zinc ion binding"/>
    <property type="evidence" value="ECO:0007669"/>
    <property type="project" value="UniProtKB-KW"/>
</dbReference>
<comment type="similarity">
    <text evidence="1 6">Belongs to the peptidase C19 family.</text>
</comment>
<dbReference type="InterPro" id="IPR001394">
    <property type="entry name" value="Peptidase_C19_UCH"/>
</dbReference>
<name>A0AAV7EA21_ARIFI</name>
<feature type="region of interest" description="Disordered" evidence="7">
    <location>
        <begin position="81"/>
        <end position="102"/>
    </location>
</feature>
<dbReference type="Pfam" id="PF02148">
    <property type="entry name" value="zf-UBP"/>
    <property type="match status" value="1"/>
</dbReference>
<keyword evidence="4" id="KW-0862">Zinc</keyword>